<proteinExistence type="predicted"/>
<dbReference type="AlphaFoldDB" id="A0AA40AFE0"/>
<accession>A0AA40AFE0</accession>
<feature type="chain" id="PRO_5041413274" description="Secreted protein" evidence="1">
    <location>
        <begin position="29"/>
        <end position="118"/>
    </location>
</feature>
<keyword evidence="1" id="KW-0732">Signal</keyword>
<dbReference type="EMBL" id="JAUKUA010000004">
    <property type="protein sequence ID" value="KAK0714825.1"/>
    <property type="molecule type" value="Genomic_DNA"/>
</dbReference>
<evidence type="ECO:0008006" key="4">
    <source>
        <dbReference type="Google" id="ProtNLM"/>
    </source>
</evidence>
<evidence type="ECO:0000313" key="3">
    <source>
        <dbReference type="Proteomes" id="UP001172102"/>
    </source>
</evidence>
<reference evidence="2" key="1">
    <citation type="submission" date="2023-06" db="EMBL/GenBank/DDBJ databases">
        <title>Genome-scale phylogeny and comparative genomics of the fungal order Sordariales.</title>
        <authorList>
            <consortium name="Lawrence Berkeley National Laboratory"/>
            <person name="Hensen N."/>
            <person name="Bonometti L."/>
            <person name="Westerberg I."/>
            <person name="Brannstrom I.O."/>
            <person name="Guillou S."/>
            <person name="Cros-Aarteil S."/>
            <person name="Calhoun S."/>
            <person name="Haridas S."/>
            <person name="Kuo A."/>
            <person name="Mondo S."/>
            <person name="Pangilinan J."/>
            <person name="Riley R."/>
            <person name="Labutti K."/>
            <person name="Andreopoulos B."/>
            <person name="Lipzen A."/>
            <person name="Chen C."/>
            <person name="Yanf M."/>
            <person name="Daum C."/>
            <person name="Ng V."/>
            <person name="Clum A."/>
            <person name="Steindorff A."/>
            <person name="Ohm R."/>
            <person name="Martin F."/>
            <person name="Silar P."/>
            <person name="Natvig D."/>
            <person name="Lalanne C."/>
            <person name="Gautier V."/>
            <person name="Ament-Velasquez S.L."/>
            <person name="Kruys A."/>
            <person name="Hutchinson M.I."/>
            <person name="Powell A.J."/>
            <person name="Barry K."/>
            <person name="Miller A.N."/>
            <person name="Grigoriev I.V."/>
            <person name="Debuchy R."/>
            <person name="Gladieux P."/>
            <person name="Thoren M.H."/>
            <person name="Johannesson H."/>
        </authorList>
    </citation>
    <scope>NUCLEOTIDE SEQUENCE</scope>
    <source>
        <strain evidence="2">SMH4607-1</strain>
    </source>
</reference>
<keyword evidence="3" id="KW-1185">Reference proteome</keyword>
<organism evidence="2 3">
    <name type="scientific">Lasiosphaeris hirsuta</name>
    <dbReference type="NCBI Taxonomy" id="260670"/>
    <lineage>
        <taxon>Eukaryota</taxon>
        <taxon>Fungi</taxon>
        <taxon>Dikarya</taxon>
        <taxon>Ascomycota</taxon>
        <taxon>Pezizomycotina</taxon>
        <taxon>Sordariomycetes</taxon>
        <taxon>Sordariomycetidae</taxon>
        <taxon>Sordariales</taxon>
        <taxon>Lasiosphaeriaceae</taxon>
        <taxon>Lasiosphaeris</taxon>
    </lineage>
</organism>
<evidence type="ECO:0000313" key="2">
    <source>
        <dbReference type="EMBL" id="KAK0714825.1"/>
    </source>
</evidence>
<evidence type="ECO:0000256" key="1">
    <source>
        <dbReference type="SAM" id="SignalP"/>
    </source>
</evidence>
<name>A0AA40AFE0_9PEZI</name>
<sequence length="118" mass="13069">MKCQRCLLLCYKCLSGASVPLLLGVSCANKPTRARLYRMFVCVQVSILWRGVGRGCCPSPSFRGSIRSRCGIPVVSEILIQGEAHDREMHCIRAMQCMSCLLACDVVTWACLCYFVVA</sequence>
<gene>
    <name evidence="2" type="ORF">B0H67DRAFT_222959</name>
</gene>
<dbReference type="Proteomes" id="UP001172102">
    <property type="component" value="Unassembled WGS sequence"/>
</dbReference>
<dbReference type="PROSITE" id="PS51257">
    <property type="entry name" value="PROKAR_LIPOPROTEIN"/>
    <property type="match status" value="1"/>
</dbReference>
<feature type="signal peptide" evidence="1">
    <location>
        <begin position="1"/>
        <end position="28"/>
    </location>
</feature>
<comment type="caution">
    <text evidence="2">The sequence shown here is derived from an EMBL/GenBank/DDBJ whole genome shotgun (WGS) entry which is preliminary data.</text>
</comment>
<protein>
    <recommendedName>
        <fullName evidence="4">Secreted protein</fullName>
    </recommendedName>
</protein>